<dbReference type="GO" id="GO:0005524">
    <property type="term" value="F:ATP binding"/>
    <property type="evidence" value="ECO:0007669"/>
    <property type="project" value="InterPro"/>
</dbReference>
<protein>
    <recommendedName>
        <fullName evidence="1">Protein kinase domain-containing protein</fullName>
    </recommendedName>
</protein>
<dbReference type="InterPro" id="IPR000719">
    <property type="entry name" value="Prot_kinase_dom"/>
</dbReference>
<dbReference type="Proteomes" id="UP000018888">
    <property type="component" value="Unassembled WGS sequence"/>
</dbReference>
<dbReference type="PROSITE" id="PS50011">
    <property type="entry name" value="PROTEIN_KINASE_DOM"/>
    <property type="match status" value="1"/>
</dbReference>
<dbReference type="SUPFAM" id="SSF56112">
    <property type="entry name" value="Protein kinase-like (PK-like)"/>
    <property type="match status" value="1"/>
</dbReference>
<dbReference type="AlphaFoldDB" id="A0A2P4NZL4"/>
<name>A0A2P4NZL4_RHIID</name>
<organism evidence="2 3">
    <name type="scientific">Rhizophagus irregularis (strain DAOM 181602 / DAOM 197198 / MUCL 43194)</name>
    <name type="common">Arbuscular mycorrhizal fungus</name>
    <name type="synonym">Glomus intraradices</name>
    <dbReference type="NCBI Taxonomy" id="747089"/>
    <lineage>
        <taxon>Eukaryota</taxon>
        <taxon>Fungi</taxon>
        <taxon>Fungi incertae sedis</taxon>
        <taxon>Mucoromycota</taxon>
        <taxon>Glomeromycotina</taxon>
        <taxon>Glomeromycetes</taxon>
        <taxon>Glomerales</taxon>
        <taxon>Glomeraceae</taxon>
        <taxon>Rhizophagus</taxon>
    </lineage>
</organism>
<dbReference type="Gene3D" id="1.10.510.10">
    <property type="entry name" value="Transferase(Phosphotransferase) domain 1"/>
    <property type="match status" value="1"/>
</dbReference>
<keyword evidence="3" id="KW-1185">Reference proteome</keyword>
<proteinExistence type="predicted"/>
<dbReference type="InterPro" id="IPR001245">
    <property type="entry name" value="Ser-Thr/Tyr_kinase_cat_dom"/>
</dbReference>
<dbReference type="Pfam" id="PF07714">
    <property type="entry name" value="PK_Tyr_Ser-Thr"/>
    <property type="match status" value="1"/>
</dbReference>
<reference evidence="2 3" key="2">
    <citation type="journal article" date="2018" name="New Phytol.">
        <title>High intraspecific genome diversity in the model arbuscular mycorrhizal symbiont Rhizophagus irregularis.</title>
        <authorList>
            <person name="Chen E.C.H."/>
            <person name="Morin E."/>
            <person name="Beaudet D."/>
            <person name="Noel J."/>
            <person name="Yildirir G."/>
            <person name="Ndikumana S."/>
            <person name="Charron P."/>
            <person name="St-Onge C."/>
            <person name="Giorgi J."/>
            <person name="Kruger M."/>
            <person name="Marton T."/>
            <person name="Ropars J."/>
            <person name="Grigoriev I.V."/>
            <person name="Hainaut M."/>
            <person name="Henrissat B."/>
            <person name="Roux C."/>
            <person name="Martin F."/>
            <person name="Corradi N."/>
        </authorList>
    </citation>
    <scope>NUCLEOTIDE SEQUENCE [LARGE SCALE GENOMIC DNA]</scope>
    <source>
        <strain evidence="2 3">DAOM 197198</strain>
    </source>
</reference>
<reference evidence="2 3" key="1">
    <citation type="journal article" date="2013" name="Proc. Natl. Acad. Sci. U.S.A.">
        <title>Genome of an arbuscular mycorrhizal fungus provides insight into the oldest plant symbiosis.</title>
        <authorList>
            <person name="Tisserant E."/>
            <person name="Malbreil M."/>
            <person name="Kuo A."/>
            <person name="Kohler A."/>
            <person name="Symeonidi A."/>
            <person name="Balestrini R."/>
            <person name="Charron P."/>
            <person name="Duensing N."/>
            <person name="Frei Dit Frey N."/>
            <person name="Gianinazzi-Pearson V."/>
            <person name="Gilbert L.B."/>
            <person name="Handa Y."/>
            <person name="Herr J.R."/>
            <person name="Hijri M."/>
            <person name="Koul R."/>
            <person name="Kawaguchi M."/>
            <person name="Krajinski F."/>
            <person name="Lammers P.J."/>
            <person name="Masclaux F.G."/>
            <person name="Murat C."/>
            <person name="Morin E."/>
            <person name="Ndikumana S."/>
            <person name="Pagni M."/>
            <person name="Petitpierre D."/>
            <person name="Requena N."/>
            <person name="Rosikiewicz P."/>
            <person name="Riley R."/>
            <person name="Saito K."/>
            <person name="San Clemente H."/>
            <person name="Shapiro H."/>
            <person name="van Tuinen D."/>
            <person name="Becard G."/>
            <person name="Bonfante P."/>
            <person name="Paszkowski U."/>
            <person name="Shachar-Hill Y.Y."/>
            <person name="Tuskan G.A."/>
            <person name="Young P.W."/>
            <person name="Sanders I.R."/>
            <person name="Henrissat B."/>
            <person name="Rensing S.A."/>
            <person name="Grigoriev I.V."/>
            <person name="Corradi N."/>
            <person name="Roux C."/>
            <person name="Martin F."/>
        </authorList>
    </citation>
    <scope>NUCLEOTIDE SEQUENCE [LARGE SCALE GENOMIC DNA]</scope>
    <source>
        <strain evidence="2 3">DAOM 197198</strain>
    </source>
</reference>
<evidence type="ECO:0000313" key="3">
    <source>
        <dbReference type="Proteomes" id="UP000018888"/>
    </source>
</evidence>
<feature type="non-terminal residue" evidence="2">
    <location>
        <position position="85"/>
    </location>
</feature>
<gene>
    <name evidence="2" type="ORF">GLOIN_2v1729355</name>
</gene>
<dbReference type="GO" id="GO:0004672">
    <property type="term" value="F:protein kinase activity"/>
    <property type="evidence" value="ECO:0007669"/>
    <property type="project" value="InterPro"/>
</dbReference>
<feature type="domain" description="Protein kinase" evidence="1">
    <location>
        <begin position="1"/>
        <end position="85"/>
    </location>
</feature>
<evidence type="ECO:0000313" key="2">
    <source>
        <dbReference type="EMBL" id="POG58581.1"/>
    </source>
</evidence>
<evidence type="ECO:0000259" key="1">
    <source>
        <dbReference type="PROSITE" id="PS50011"/>
    </source>
</evidence>
<accession>A0A2P4NZL4</accession>
<dbReference type="InterPro" id="IPR011009">
    <property type="entry name" value="Kinase-like_dom_sf"/>
</dbReference>
<feature type="non-terminal residue" evidence="2">
    <location>
        <position position="1"/>
    </location>
</feature>
<dbReference type="EMBL" id="AUPC02000517">
    <property type="protein sequence ID" value="POG58581.1"/>
    <property type="molecule type" value="Genomic_DNA"/>
</dbReference>
<sequence>IRAYSLNYNENIIRIYGLSQNPDTKDYIIVLGYASGGSLYYQLNKNYDKFNWTFKLDLILNIIIGLKNIHQKQMVHRDFHVGNLL</sequence>
<comment type="caution">
    <text evidence="2">The sequence shown here is derived from an EMBL/GenBank/DDBJ whole genome shotgun (WGS) entry which is preliminary data.</text>
</comment>